<evidence type="ECO:0000256" key="2">
    <source>
        <dbReference type="SAM" id="MobiDB-lite"/>
    </source>
</evidence>
<name>A0A914ANE7_PATMI</name>
<dbReference type="Gene3D" id="2.80.10.50">
    <property type="match status" value="1"/>
</dbReference>
<proteinExistence type="inferred from homology"/>
<keyword evidence="4" id="KW-1185">Reference proteome</keyword>
<sequence>MAQPPPYNPQFSPQQGYPAQQGYPPPQGNTTQGYPPPHQGYPPQQQGYPPQQAAYTTHQTNVVVQPARTSQLGTSLGSLFKSAEKAVVSAGKTVQHEADRYANSPTIMMFNHGNVVRLQSRETSRFLQVLNTGVLGANAAPQDPSAHFTVLNCGHNNIILRSVIYPTCHIANHGGNIVGNGNGDLSCRFRLHETVGGFVTFESITPRDHHIGVTAEGAIKPAHLARKDNSAMFCPSLVSTAQPQPMYVQQTTTTTYKAK</sequence>
<comment type="similarity">
    <text evidence="1">Belongs to the heparin-binding growth factors family.</text>
</comment>
<feature type="compositionally biased region" description="Low complexity" evidence="2">
    <location>
        <begin position="41"/>
        <end position="51"/>
    </location>
</feature>
<protein>
    <submittedName>
        <fullName evidence="3">Uncharacterized protein</fullName>
    </submittedName>
</protein>
<dbReference type="RefSeq" id="XP_038065272.1">
    <property type="nucleotide sequence ID" value="XM_038209344.1"/>
</dbReference>
<evidence type="ECO:0000256" key="1">
    <source>
        <dbReference type="ARBA" id="ARBA00007936"/>
    </source>
</evidence>
<dbReference type="EnsemblMetazoa" id="XM_038209344.1">
    <property type="protein sequence ID" value="XP_038065272.1"/>
    <property type="gene ID" value="LOC119735582"/>
</dbReference>
<evidence type="ECO:0000313" key="4">
    <source>
        <dbReference type="Proteomes" id="UP000887568"/>
    </source>
</evidence>
<dbReference type="InterPro" id="IPR002209">
    <property type="entry name" value="Fibroblast_GF_fam"/>
</dbReference>
<evidence type="ECO:0000313" key="3">
    <source>
        <dbReference type="EnsemblMetazoa" id="XP_038065272.1"/>
    </source>
</evidence>
<dbReference type="Pfam" id="PF00167">
    <property type="entry name" value="FGF"/>
    <property type="match status" value="1"/>
</dbReference>
<dbReference type="AlphaFoldDB" id="A0A914ANE7"/>
<reference evidence="3" key="1">
    <citation type="submission" date="2022-11" db="UniProtKB">
        <authorList>
            <consortium name="EnsemblMetazoa"/>
        </authorList>
    </citation>
    <scope>IDENTIFICATION</scope>
</reference>
<feature type="compositionally biased region" description="Low complexity" evidence="2">
    <location>
        <begin position="13"/>
        <end position="22"/>
    </location>
</feature>
<dbReference type="OMA" id="IYPTCHI"/>
<accession>A0A914ANE7</accession>
<dbReference type="OrthoDB" id="10023911at2759"/>
<feature type="region of interest" description="Disordered" evidence="2">
    <location>
        <begin position="1"/>
        <end position="51"/>
    </location>
</feature>
<dbReference type="GeneID" id="119735582"/>
<dbReference type="InterPro" id="IPR008996">
    <property type="entry name" value="IL1/FGF"/>
</dbReference>
<dbReference type="GO" id="GO:0008083">
    <property type="term" value="F:growth factor activity"/>
    <property type="evidence" value="ECO:0007669"/>
    <property type="project" value="InterPro"/>
</dbReference>
<dbReference type="SUPFAM" id="SSF50353">
    <property type="entry name" value="Cytokine"/>
    <property type="match status" value="1"/>
</dbReference>
<dbReference type="Proteomes" id="UP000887568">
    <property type="component" value="Unplaced"/>
</dbReference>
<organism evidence="3 4">
    <name type="scientific">Patiria miniata</name>
    <name type="common">Bat star</name>
    <name type="synonym">Asterina miniata</name>
    <dbReference type="NCBI Taxonomy" id="46514"/>
    <lineage>
        <taxon>Eukaryota</taxon>
        <taxon>Metazoa</taxon>
        <taxon>Echinodermata</taxon>
        <taxon>Eleutherozoa</taxon>
        <taxon>Asterozoa</taxon>
        <taxon>Asteroidea</taxon>
        <taxon>Valvatacea</taxon>
        <taxon>Valvatida</taxon>
        <taxon>Asterinidae</taxon>
        <taxon>Patiria</taxon>
    </lineage>
</organism>